<name>A0A140PRQ0_9FUSO</name>
<dbReference type="AlphaFoldDB" id="A0A140PRQ0"/>
<evidence type="ECO:0000259" key="1">
    <source>
        <dbReference type="Pfam" id="PF01936"/>
    </source>
</evidence>
<dbReference type="RefSeq" id="WP_008701238.1">
    <property type="nucleotide sequence ID" value="NZ_AKBT01000001.1"/>
</dbReference>
<gene>
    <name evidence="2" type="ORF">FSDG_01115</name>
</gene>
<dbReference type="GO" id="GO:0004540">
    <property type="term" value="F:RNA nuclease activity"/>
    <property type="evidence" value="ECO:0007669"/>
    <property type="project" value="InterPro"/>
</dbReference>
<evidence type="ECO:0000313" key="2">
    <source>
        <dbReference type="EMBL" id="EEO42556.1"/>
    </source>
</evidence>
<evidence type="ECO:0000313" key="3">
    <source>
        <dbReference type="Proteomes" id="UP000002799"/>
    </source>
</evidence>
<dbReference type="eggNOG" id="COG1432">
    <property type="taxonomic scope" value="Bacteria"/>
</dbReference>
<accession>A0A140PRQ0</accession>
<reference evidence="2 3" key="1">
    <citation type="submission" date="2013-11" db="EMBL/GenBank/DDBJ databases">
        <title>The Genome Sequence of Fusobacterium sp. 7_1.</title>
        <authorList>
            <consortium name="The Broad Institute Genome Sequencing Platform"/>
            <person name="Earl A."/>
            <person name="Ward D."/>
            <person name="Feldgarden M."/>
            <person name="Gevers D."/>
            <person name="Strauss J."/>
            <person name="Ambrose C.E."/>
            <person name="Allen-Vercoe E."/>
            <person name="Walker B."/>
            <person name="Young S.K."/>
            <person name="Zeng Q."/>
            <person name="Gargeya S."/>
            <person name="Fitzgerald M."/>
            <person name="Haas B."/>
            <person name="Abouelleil A."/>
            <person name="Alvarado L."/>
            <person name="Arachchi H.M."/>
            <person name="Berlin A.M."/>
            <person name="Chapman S.B."/>
            <person name="Goldberg J."/>
            <person name="Griggs A."/>
            <person name="Gujja S."/>
            <person name="Hansen M."/>
            <person name="Howarth C."/>
            <person name="Imamovic A."/>
            <person name="Larimer J."/>
            <person name="McCowen C."/>
            <person name="Montmayeur A."/>
            <person name="Murphy C."/>
            <person name="Neiman D."/>
            <person name="Pearson M."/>
            <person name="Priest M."/>
            <person name="Roberts A."/>
            <person name="Saif S."/>
            <person name="Shea T."/>
            <person name="Sisk P."/>
            <person name="Sykes S."/>
            <person name="Wortman J."/>
            <person name="Nusbaum C."/>
            <person name="Birren B."/>
        </authorList>
    </citation>
    <scope>NUCLEOTIDE SEQUENCE [LARGE SCALE GENOMIC DNA]</scope>
    <source>
        <strain evidence="2 3">7_1</strain>
    </source>
</reference>
<organism evidence="2">
    <name type="scientific">Fusobacterium animalis 7_1</name>
    <dbReference type="NCBI Taxonomy" id="457405"/>
    <lineage>
        <taxon>Bacteria</taxon>
        <taxon>Fusobacteriati</taxon>
        <taxon>Fusobacteriota</taxon>
        <taxon>Fusobacteriia</taxon>
        <taxon>Fusobacteriales</taxon>
        <taxon>Fusobacteriaceae</taxon>
        <taxon>Fusobacterium</taxon>
    </lineage>
</organism>
<dbReference type="Proteomes" id="UP000002799">
    <property type="component" value="Chromosome"/>
</dbReference>
<proteinExistence type="predicted"/>
<feature type="domain" description="NYN" evidence="1">
    <location>
        <begin position="4"/>
        <end position="145"/>
    </location>
</feature>
<dbReference type="HOGENOM" id="CLU_933131_0_0_0"/>
<dbReference type="EMBL" id="CP007062">
    <property type="protein sequence ID" value="EEO42556.1"/>
    <property type="molecule type" value="Genomic_DNA"/>
</dbReference>
<dbReference type="PANTHER" id="PTHR35811:SF1">
    <property type="entry name" value="HTH OST-TYPE DOMAIN-CONTAINING PROTEIN"/>
    <property type="match status" value="1"/>
</dbReference>
<dbReference type="InterPro" id="IPR021139">
    <property type="entry name" value="NYN"/>
</dbReference>
<dbReference type="PANTHER" id="PTHR35811">
    <property type="entry name" value="SLR1870 PROTEIN"/>
    <property type="match status" value="1"/>
</dbReference>
<protein>
    <recommendedName>
        <fullName evidence="1">NYN domain-containing protein</fullName>
    </recommendedName>
</protein>
<dbReference type="KEGG" id="fne:FSDG_01115"/>
<sequence length="291" mass="34882">MEKNVMIFIDYENIHKNLIKKKQNALGSFFFDKIRVWCNNRKLRILDIKVYCNFDIEDLYLSHHQSKLQEYGLETFHTANKGKNYADLKITSDLLEELYENSNIDGFIIISNDKDMTPLIKIIKRYKEFVYLFTNKDCYDSTLKNFPDELFILEDEVLNIANPKESEKEYKKIQDNFILSLEKYYDDTFTKQKNPTRSLDYILESNIKYFKLPEYELLSHIKNAIEEDKLIVHEYTYSSKTYRTICPDSKKDICISSNYIEEKNILDKTQAIEFLKKEIEKTYSNLENKFF</sequence>
<dbReference type="Gene3D" id="3.40.50.1010">
    <property type="entry name" value="5'-nuclease"/>
    <property type="match status" value="1"/>
</dbReference>
<dbReference type="Pfam" id="PF01936">
    <property type="entry name" value="NYN"/>
    <property type="match status" value="1"/>
</dbReference>